<name>A0A100W745_9MYCO</name>
<evidence type="ECO:0000313" key="1">
    <source>
        <dbReference type="EMBL" id="GAS92815.1"/>
    </source>
</evidence>
<dbReference type="STRING" id="146020.RMCB_6911"/>
<sequence length="319" mass="33894">MNQRVSQADSETTLRADAMLSESGLPAELVPAPSPRRFADGADFRIEIPSVEGPQVLRALLDEADLRGVTVNRVSQGSGAMTLTVAEQTEMAQIGADRAIEVCLFVGPREEWGIAAMSRADDGGAMHGSIRGLRQLRYAVEDVFRSIECGIRSFLIADLGLLEVLVGAQRAGTIPGDVVWKGSVLCAPSNPASLVLLERLGATTVNLPTDMSIHELAEMRAVTTAPLDLYVEAPDPMGGVVRGEQLADLVRITRPLYAKFGLRNSAGLYPSGLHIVDQASVIAREKVRRAAVALEWADRCGGGFAQTVGAAADLGIPVR</sequence>
<comment type="caution">
    <text evidence="1">The sequence shown here is derived from an EMBL/GenBank/DDBJ whole genome shotgun (WGS) entry which is preliminary data.</text>
</comment>
<evidence type="ECO:0000313" key="2">
    <source>
        <dbReference type="Proteomes" id="UP000069620"/>
    </source>
</evidence>
<dbReference type="Proteomes" id="UP000069620">
    <property type="component" value="Unassembled WGS sequence"/>
</dbReference>
<gene>
    <name evidence="1" type="ORF">RMCB_6911</name>
</gene>
<dbReference type="AlphaFoldDB" id="A0A100W745"/>
<dbReference type="RefSeq" id="WP_201028394.1">
    <property type="nucleotide sequence ID" value="NZ_BCSX01000064.1"/>
</dbReference>
<reference evidence="2" key="2">
    <citation type="submission" date="2016-02" db="EMBL/GenBank/DDBJ databases">
        <title>Draft genome sequence of five rapidly growing Mycobacterium species.</title>
        <authorList>
            <person name="Katahira K."/>
            <person name="Gotou Y."/>
            <person name="Iida K."/>
            <person name="Ogura Y."/>
            <person name="Hayashi T."/>
        </authorList>
    </citation>
    <scope>NUCLEOTIDE SEQUENCE [LARGE SCALE GENOMIC DNA]</scope>
    <source>
        <strain evidence="2">JCM15654</strain>
    </source>
</reference>
<accession>A0A100W745</accession>
<proteinExistence type="predicted"/>
<evidence type="ECO:0008006" key="3">
    <source>
        <dbReference type="Google" id="ProtNLM"/>
    </source>
</evidence>
<organism evidence="1 2">
    <name type="scientific">Mycolicibacterium brisbanense</name>
    <dbReference type="NCBI Taxonomy" id="146020"/>
    <lineage>
        <taxon>Bacteria</taxon>
        <taxon>Bacillati</taxon>
        <taxon>Actinomycetota</taxon>
        <taxon>Actinomycetes</taxon>
        <taxon>Mycobacteriales</taxon>
        <taxon>Mycobacteriaceae</taxon>
        <taxon>Mycolicibacterium</taxon>
    </lineage>
</organism>
<dbReference type="EMBL" id="BCSX01000064">
    <property type="protein sequence ID" value="GAS92815.1"/>
    <property type="molecule type" value="Genomic_DNA"/>
</dbReference>
<keyword evidence="2" id="KW-1185">Reference proteome</keyword>
<protein>
    <recommendedName>
        <fullName evidence="3">Peptidase U32</fullName>
    </recommendedName>
</protein>
<reference evidence="2" key="1">
    <citation type="journal article" date="2016" name="Genome Announc.">
        <title>Draft Genome Sequences of Five Rapidly Growing Mycobacterium Species, M. thermoresistibile, M. fortuitum subsp. acetamidolyticum, M. canariasense, M. brisbanense, and M. novocastrense.</title>
        <authorList>
            <person name="Katahira K."/>
            <person name="Ogura Y."/>
            <person name="Gotoh Y."/>
            <person name="Hayashi T."/>
        </authorList>
    </citation>
    <scope>NUCLEOTIDE SEQUENCE [LARGE SCALE GENOMIC DNA]</scope>
    <source>
        <strain evidence="2">JCM15654</strain>
    </source>
</reference>